<sequence length="284" mass="33372">MKIPPKLAKDKITTIQTLFQKTERKDFNQNYSIKQPASFKIGYTIEELGQKNDEELDKILGQFVDFREYFQLEEEKKAFYSQPDAFADFKYWARQAYWTIDEGIALILGKDPRVVNWEKINGSPTLPFVTRYEEIHNITVRYEEEGILLNQLPPATFLDWVKKVGYSIPPELTEEVGKQELQGTDWHSCFLKEFYKNKEMEEEAKQLRNRLEDLEKRVLSEKTLLNILGVAIKILQMDPQDGHKPSFFKDQKELIDFMTDRFSLIKGISTSTLYDKFKKAAENV</sequence>
<evidence type="ECO:0000313" key="3">
    <source>
        <dbReference type="EMBL" id="STX30489.1"/>
    </source>
</evidence>
<evidence type="ECO:0000313" key="5">
    <source>
        <dbReference type="Proteomes" id="UP000255066"/>
    </source>
</evidence>
<dbReference type="EMBL" id="UGNW01000001">
    <property type="protein sequence ID" value="STX30489.1"/>
    <property type="molecule type" value="Genomic_DNA"/>
</dbReference>
<reference evidence="2 4" key="1">
    <citation type="submission" date="2015-11" db="EMBL/GenBank/DDBJ databases">
        <title>Genomic analysis of 38 Legionella species identifies large and diverse effector repertoires.</title>
        <authorList>
            <person name="Burstein D."/>
            <person name="Amaro F."/>
            <person name="Zusman T."/>
            <person name="Lifshitz Z."/>
            <person name="Cohen O."/>
            <person name="Gilbert J.A."/>
            <person name="Pupko T."/>
            <person name="Shuman H.A."/>
            <person name="Segal G."/>
        </authorList>
    </citation>
    <scope>NUCLEOTIDE SEQUENCE [LARGE SCALE GENOMIC DNA]</scope>
    <source>
        <strain evidence="2 4">CDC#1407-AL-14</strain>
    </source>
</reference>
<evidence type="ECO:0000256" key="1">
    <source>
        <dbReference type="SAM" id="Coils"/>
    </source>
</evidence>
<dbReference type="Proteomes" id="UP000255066">
    <property type="component" value="Unassembled WGS sequence"/>
</dbReference>
<evidence type="ECO:0000313" key="2">
    <source>
        <dbReference type="EMBL" id="KTC73867.1"/>
    </source>
</evidence>
<feature type="coiled-coil region" evidence="1">
    <location>
        <begin position="197"/>
        <end position="224"/>
    </location>
</feature>
<proteinExistence type="predicted"/>
<keyword evidence="4" id="KW-1185">Reference proteome</keyword>
<dbReference type="AlphaFoldDB" id="A0A378I5P9"/>
<gene>
    <name evidence="2" type="ORF">Lbir_0923</name>
    <name evidence="3" type="ORF">NCTC12437_00244</name>
</gene>
<accession>A0A378I5P9</accession>
<dbReference type="EMBL" id="LNXT01000012">
    <property type="protein sequence ID" value="KTC73867.1"/>
    <property type="molecule type" value="Genomic_DNA"/>
</dbReference>
<name>A0A378I5P9_9GAMM</name>
<dbReference type="OrthoDB" id="5773058at2"/>
<keyword evidence="1" id="KW-0175">Coiled coil</keyword>
<reference evidence="3 5" key="2">
    <citation type="submission" date="2018-06" db="EMBL/GenBank/DDBJ databases">
        <authorList>
            <consortium name="Pathogen Informatics"/>
            <person name="Doyle S."/>
        </authorList>
    </citation>
    <scope>NUCLEOTIDE SEQUENCE [LARGE SCALE GENOMIC DNA]</scope>
    <source>
        <strain evidence="3 5">NCTC12437</strain>
    </source>
</reference>
<protein>
    <submittedName>
        <fullName evidence="3">Uncharacterized protein</fullName>
    </submittedName>
</protein>
<dbReference type="RefSeq" id="WP_115316888.1">
    <property type="nucleotide sequence ID" value="NZ_CAAAHV010000024.1"/>
</dbReference>
<organism evidence="3 5">
    <name type="scientific">Legionella birminghamensis</name>
    <dbReference type="NCBI Taxonomy" id="28083"/>
    <lineage>
        <taxon>Bacteria</taxon>
        <taxon>Pseudomonadati</taxon>
        <taxon>Pseudomonadota</taxon>
        <taxon>Gammaproteobacteria</taxon>
        <taxon>Legionellales</taxon>
        <taxon>Legionellaceae</taxon>
        <taxon>Legionella</taxon>
    </lineage>
</organism>
<evidence type="ECO:0000313" key="4">
    <source>
        <dbReference type="Proteomes" id="UP000054735"/>
    </source>
</evidence>
<dbReference type="Proteomes" id="UP000054735">
    <property type="component" value="Unassembled WGS sequence"/>
</dbReference>
<dbReference type="STRING" id="28083.Lbir_0923"/>